<evidence type="ECO:0000313" key="1">
    <source>
        <dbReference type="EMBL" id="MBM2356449.1"/>
    </source>
</evidence>
<proteinExistence type="predicted"/>
<sequence>MNDIVELMNERGWVCLSDNKEQTTLTFQGPLEAAGHAIKCESGTGQVWYGKVDKDGIALLTRSDLLPKKGEI</sequence>
<reference evidence="1" key="1">
    <citation type="submission" date="2021-01" db="EMBL/GenBank/DDBJ databases">
        <title>Diatom-associated Roseobacters Show Island Model of Population Structure.</title>
        <authorList>
            <person name="Qu L."/>
            <person name="Feng X."/>
            <person name="Chen Y."/>
            <person name="Li L."/>
            <person name="Wang X."/>
            <person name="Hu Z."/>
            <person name="Wang H."/>
            <person name="Luo H."/>
        </authorList>
    </citation>
    <scope>NUCLEOTIDE SEQUENCE</scope>
    <source>
        <strain evidence="1">SM26-45</strain>
    </source>
</reference>
<gene>
    <name evidence="1" type="ORF">JQX14_17985</name>
</gene>
<comment type="caution">
    <text evidence="1">The sequence shown here is derived from an EMBL/GenBank/DDBJ whole genome shotgun (WGS) entry which is preliminary data.</text>
</comment>
<dbReference type="Proteomes" id="UP000809337">
    <property type="component" value="Unassembled WGS sequence"/>
</dbReference>
<evidence type="ECO:0000313" key="2">
    <source>
        <dbReference type="Proteomes" id="UP000809337"/>
    </source>
</evidence>
<organism evidence="1 2">
    <name type="scientific">Pseudosulfitobacter pseudonitzschiae</name>
    <dbReference type="NCBI Taxonomy" id="1402135"/>
    <lineage>
        <taxon>Bacteria</taxon>
        <taxon>Pseudomonadati</taxon>
        <taxon>Pseudomonadota</taxon>
        <taxon>Alphaproteobacteria</taxon>
        <taxon>Rhodobacterales</taxon>
        <taxon>Roseobacteraceae</taxon>
        <taxon>Pseudosulfitobacter</taxon>
    </lineage>
</organism>
<accession>A0A9Q2P3P2</accession>
<dbReference type="EMBL" id="JAFBWN010000015">
    <property type="protein sequence ID" value="MBM2356449.1"/>
    <property type="molecule type" value="Genomic_DNA"/>
</dbReference>
<dbReference type="RefSeq" id="WP_231035381.1">
    <property type="nucleotide sequence ID" value="NZ_JAJNGX010000015.1"/>
</dbReference>
<dbReference type="AlphaFoldDB" id="A0A9Q2P3P2"/>
<name>A0A9Q2P3P2_9RHOB</name>
<protein>
    <submittedName>
        <fullName evidence="1">Uncharacterized protein</fullName>
    </submittedName>
</protein>